<accession>A0A8H2X9Q0</accession>
<dbReference type="Proteomes" id="UP000663846">
    <property type="component" value="Unassembled WGS sequence"/>
</dbReference>
<dbReference type="PANTHER" id="PTHR47185:SF2">
    <property type="entry name" value="FUNGAL PROTEIN"/>
    <property type="match status" value="1"/>
</dbReference>
<feature type="region of interest" description="Disordered" evidence="1">
    <location>
        <begin position="597"/>
        <end position="630"/>
    </location>
</feature>
<dbReference type="PANTHER" id="PTHR47185">
    <property type="entry name" value="PX DOMAIN-CONTAINING PROTEIN YPR097W"/>
    <property type="match status" value="1"/>
</dbReference>
<feature type="compositionally biased region" description="Basic and acidic residues" evidence="1">
    <location>
        <begin position="604"/>
        <end position="613"/>
    </location>
</feature>
<dbReference type="EMBL" id="CAJMWS010000319">
    <property type="protein sequence ID" value="CAE6418054.1"/>
    <property type="molecule type" value="Genomic_DNA"/>
</dbReference>
<dbReference type="AlphaFoldDB" id="A0A8H2X9Q0"/>
<gene>
    <name evidence="4" type="ORF">RDB_LOCUS80962</name>
</gene>
<reference evidence="4" key="1">
    <citation type="submission" date="2021-01" db="EMBL/GenBank/DDBJ databases">
        <authorList>
            <person name="Kaushik A."/>
        </authorList>
    </citation>
    <scope>NUCLEOTIDE SEQUENCE</scope>
    <source>
        <strain evidence="4">AG1-1C</strain>
    </source>
</reference>
<dbReference type="InterPro" id="IPR024555">
    <property type="entry name" value="PX-associated"/>
</dbReference>
<dbReference type="InterPro" id="IPR024554">
    <property type="entry name" value="LEC1-like_C"/>
</dbReference>
<comment type="caution">
    <text evidence="4">The sequence shown here is derived from an EMBL/GenBank/DDBJ whole genome shotgun (WGS) entry which is preliminary data.</text>
</comment>
<evidence type="ECO:0000313" key="4">
    <source>
        <dbReference type="EMBL" id="CAE6418054.1"/>
    </source>
</evidence>
<evidence type="ECO:0000259" key="2">
    <source>
        <dbReference type="Pfam" id="PF12825"/>
    </source>
</evidence>
<evidence type="ECO:0000256" key="1">
    <source>
        <dbReference type="SAM" id="MobiDB-lite"/>
    </source>
</evidence>
<feature type="domain" description="PX" evidence="2">
    <location>
        <begin position="361"/>
        <end position="485"/>
    </location>
</feature>
<name>A0A8H2X9Q0_9AGAM</name>
<proteinExistence type="predicted"/>
<dbReference type="InterPro" id="IPR047168">
    <property type="entry name" value="LEC1-like"/>
</dbReference>
<protein>
    <submittedName>
        <fullName evidence="4">Uncharacterized protein</fullName>
    </submittedName>
</protein>
<sequence>MTIPPSPSLTPTQAHALFNFLTHTQTLAEMQALKVPGRVSNSGPPFIPKLGPSTGETLPLPVLNFLLRRLALTLPGFQDVPKDVWSQHAQQILEALAAQDLSDSFDKGSISKRKILGFAVVIVAEYAIRGALGGVPGRGSHREKVQDKWDPNNSADVLHAWDEMIYGFAYGSQMDELVELASQTDDLTKLPPMLQAAHQFATMTCASFLHYLLAVNPAGPTLVTLIKRVHGLLPYGILRQTLRVSNAATLLSAVLRIFLQHTPSVRGWFSGKRGQNLLQTIMSSILGGDETRIMRRIRELDSSPDAGTPEQIAAIEDYVENGTREQKLAIRDLSVEQSRSIVAVILSLNNVSLPTSEDVHTNLLNRLSLALAARDRQRLISVLCDNPADTDDHLASFIRAVGNAFEPILRGVHRATDFAGAISDIQAFLDALLVLAENKSSGPAEYFELCKEHQKNIHKFLHALAKNAPELKAAYLTWYKECMKVYARPEDAYVPPTTDSGSGEVNSAGTLTPDLLELVESLPEQDRVAVIAEVDEYVAWLKDLSSKSEDRTDKLITSSSPGPKVGPGMYLAMWEDMIASTGVTPVEVKGPVRYGTTDSVQSASRKDDGEHGEAAAPRLYVGTGQGAPKMPKTREVLSGPFEQLLIKICMN</sequence>
<dbReference type="Pfam" id="PF12825">
    <property type="entry name" value="DUF3818"/>
    <property type="match status" value="2"/>
</dbReference>
<evidence type="ECO:0000259" key="3">
    <source>
        <dbReference type="Pfam" id="PF12828"/>
    </source>
</evidence>
<feature type="domain" description="PX-associated" evidence="3">
    <location>
        <begin position="7"/>
        <end position="129"/>
    </location>
</feature>
<feature type="domain" description="PX" evidence="2">
    <location>
        <begin position="175"/>
        <end position="356"/>
    </location>
</feature>
<evidence type="ECO:0000313" key="5">
    <source>
        <dbReference type="Proteomes" id="UP000663846"/>
    </source>
</evidence>
<dbReference type="GO" id="GO:0035091">
    <property type="term" value="F:phosphatidylinositol binding"/>
    <property type="evidence" value="ECO:0007669"/>
    <property type="project" value="TreeGrafter"/>
</dbReference>
<dbReference type="Pfam" id="PF12828">
    <property type="entry name" value="PXB"/>
    <property type="match status" value="1"/>
</dbReference>
<organism evidence="4 5">
    <name type="scientific">Rhizoctonia solani</name>
    <dbReference type="NCBI Taxonomy" id="456999"/>
    <lineage>
        <taxon>Eukaryota</taxon>
        <taxon>Fungi</taxon>
        <taxon>Dikarya</taxon>
        <taxon>Basidiomycota</taxon>
        <taxon>Agaricomycotina</taxon>
        <taxon>Agaricomycetes</taxon>
        <taxon>Cantharellales</taxon>
        <taxon>Ceratobasidiaceae</taxon>
        <taxon>Rhizoctonia</taxon>
    </lineage>
</organism>